<feature type="chain" id="PRO_5014708255" description="Cytochrome c family protein" evidence="1">
    <location>
        <begin position="21"/>
        <end position="470"/>
    </location>
</feature>
<evidence type="ECO:0008006" key="4">
    <source>
        <dbReference type="Google" id="ProtNLM"/>
    </source>
</evidence>
<dbReference type="AlphaFoldDB" id="A0A2M7FZT3"/>
<evidence type="ECO:0000313" key="3">
    <source>
        <dbReference type="Proteomes" id="UP000231019"/>
    </source>
</evidence>
<organism evidence="2 3">
    <name type="scientific">bacterium (Candidatus Blackallbacteria) CG17_big_fil_post_rev_8_21_14_2_50_48_46</name>
    <dbReference type="NCBI Taxonomy" id="2014261"/>
    <lineage>
        <taxon>Bacteria</taxon>
        <taxon>Candidatus Blackallbacteria</taxon>
    </lineage>
</organism>
<protein>
    <recommendedName>
        <fullName evidence="4">Cytochrome c family protein</fullName>
    </recommendedName>
</protein>
<proteinExistence type="predicted"/>
<evidence type="ECO:0000313" key="2">
    <source>
        <dbReference type="EMBL" id="PIW14869.1"/>
    </source>
</evidence>
<comment type="caution">
    <text evidence="2">The sequence shown here is derived from an EMBL/GenBank/DDBJ whole genome shotgun (WGS) entry which is preliminary data.</text>
</comment>
<reference evidence="2 3" key="1">
    <citation type="submission" date="2017-09" db="EMBL/GenBank/DDBJ databases">
        <title>Depth-based differentiation of microbial function through sediment-hosted aquifers and enrichment of novel symbionts in the deep terrestrial subsurface.</title>
        <authorList>
            <person name="Probst A.J."/>
            <person name="Ladd B."/>
            <person name="Jarett J.K."/>
            <person name="Geller-Mcgrath D.E."/>
            <person name="Sieber C.M."/>
            <person name="Emerson J.B."/>
            <person name="Anantharaman K."/>
            <person name="Thomas B.C."/>
            <person name="Malmstrom R."/>
            <person name="Stieglmeier M."/>
            <person name="Klingl A."/>
            <person name="Woyke T."/>
            <person name="Ryan C.M."/>
            <person name="Banfield J.F."/>
        </authorList>
    </citation>
    <scope>NUCLEOTIDE SEQUENCE [LARGE SCALE GENOMIC DNA]</scope>
    <source>
        <strain evidence="2">CG17_big_fil_post_rev_8_21_14_2_50_48_46</strain>
    </source>
</reference>
<name>A0A2M7FZT3_9BACT</name>
<feature type="signal peptide" evidence="1">
    <location>
        <begin position="1"/>
        <end position="20"/>
    </location>
</feature>
<dbReference type="EMBL" id="PFFQ01000055">
    <property type="protein sequence ID" value="PIW14869.1"/>
    <property type="molecule type" value="Genomic_DNA"/>
</dbReference>
<gene>
    <name evidence="2" type="ORF">COW36_19655</name>
</gene>
<keyword evidence="1" id="KW-0732">Signal</keyword>
<sequence length="470" mass="51976">MKLSRILVPLMFSMSLSQTACMKTAPTASQQNTPEVFSTQAQEEEEDCQVAQSGSRQFLPKTQMPPFGRILPAHENDCGFYNWAWQTFLFSTKADSQNRPDFIHYPALEQVFQIAAGDTGPTDLPLLNGGVKQAGDHAAVLVDQNRNPVVYSIHTNAVFAEFVRSHDLYNWQKMLKTPEQGGISSELEFPPGSVEYKAAWRILEPGEIAPDYFTMRARIPVLKNKGKSVDTTAQTREVTVALLSLHVVGVVEDHPEFIWATFEHADSDGRLDLVPTALENPVAGQIQKLASPHPAYPLFGHGATAVEGNQLPPVQNIDESTQKFTAPTPIFRVYPASFSDSAEADAGLESLNENMGKLFAQTDPQAQDLRRHYRLVGAVWLDNPESKNPQGVFKANRNFENKPGETILAGEDNLASMAMESFAQTPAMNCLSCHNTTPKYIQGQQVFPARKINVSNVMSYMAQQDLKPAH</sequence>
<dbReference type="Proteomes" id="UP000231019">
    <property type="component" value="Unassembled WGS sequence"/>
</dbReference>
<evidence type="ECO:0000256" key="1">
    <source>
        <dbReference type="SAM" id="SignalP"/>
    </source>
</evidence>
<accession>A0A2M7FZT3</accession>